<gene>
    <name evidence="2" type="ORF">CcaverHIS019_0311950</name>
</gene>
<feature type="region of interest" description="Disordered" evidence="1">
    <location>
        <begin position="377"/>
        <end position="409"/>
    </location>
</feature>
<evidence type="ECO:0000256" key="1">
    <source>
        <dbReference type="SAM" id="MobiDB-lite"/>
    </source>
</evidence>
<feature type="compositionally biased region" description="Low complexity" evidence="1">
    <location>
        <begin position="1158"/>
        <end position="1170"/>
    </location>
</feature>
<feature type="compositionally biased region" description="Low complexity" evidence="1">
    <location>
        <begin position="315"/>
        <end position="337"/>
    </location>
</feature>
<feature type="compositionally biased region" description="Pro residues" evidence="1">
    <location>
        <begin position="1109"/>
        <end position="1122"/>
    </location>
</feature>
<feature type="region of interest" description="Disordered" evidence="1">
    <location>
        <begin position="1050"/>
        <end position="1318"/>
    </location>
</feature>
<organism evidence="2 3">
    <name type="scientific">Cutaneotrichosporon cavernicola</name>
    <dbReference type="NCBI Taxonomy" id="279322"/>
    <lineage>
        <taxon>Eukaryota</taxon>
        <taxon>Fungi</taxon>
        <taxon>Dikarya</taxon>
        <taxon>Basidiomycota</taxon>
        <taxon>Agaricomycotina</taxon>
        <taxon>Tremellomycetes</taxon>
        <taxon>Trichosporonales</taxon>
        <taxon>Trichosporonaceae</taxon>
        <taxon>Cutaneotrichosporon</taxon>
    </lineage>
</organism>
<feature type="compositionally biased region" description="Polar residues" evidence="1">
    <location>
        <begin position="36"/>
        <end position="55"/>
    </location>
</feature>
<feature type="compositionally biased region" description="Basic and acidic residues" evidence="1">
    <location>
        <begin position="520"/>
        <end position="529"/>
    </location>
</feature>
<reference evidence="2" key="1">
    <citation type="journal article" date="2023" name="BMC Genomics">
        <title>Chromosome-level genome assemblies of Cutaneotrichosporon spp. (Trichosporonales, Basidiomycota) reveal imbalanced evolution between nucleotide sequences and chromosome synteny.</title>
        <authorList>
            <person name="Kobayashi Y."/>
            <person name="Kayamori A."/>
            <person name="Aoki K."/>
            <person name="Shiwa Y."/>
            <person name="Matsutani M."/>
            <person name="Fujita N."/>
            <person name="Sugita T."/>
            <person name="Iwasaki W."/>
            <person name="Tanaka N."/>
            <person name="Takashima M."/>
        </authorList>
    </citation>
    <scope>NUCLEOTIDE SEQUENCE</scope>
    <source>
        <strain evidence="2">HIS019</strain>
    </source>
</reference>
<proteinExistence type="predicted"/>
<feature type="region of interest" description="Disordered" evidence="1">
    <location>
        <begin position="475"/>
        <end position="529"/>
    </location>
</feature>
<feature type="compositionally biased region" description="Polar residues" evidence="1">
    <location>
        <begin position="834"/>
        <end position="843"/>
    </location>
</feature>
<dbReference type="Proteomes" id="UP001233271">
    <property type="component" value="Chromosome 3"/>
</dbReference>
<dbReference type="GeneID" id="85494995"/>
<dbReference type="KEGG" id="ccac:CcaHIS019_0311950"/>
<feature type="compositionally biased region" description="Low complexity" evidence="1">
    <location>
        <begin position="590"/>
        <end position="611"/>
    </location>
</feature>
<dbReference type="RefSeq" id="XP_060456390.1">
    <property type="nucleotide sequence ID" value="XM_060599725.1"/>
</dbReference>
<evidence type="ECO:0000313" key="2">
    <source>
        <dbReference type="EMBL" id="BEI91125.1"/>
    </source>
</evidence>
<feature type="region of interest" description="Disordered" evidence="1">
    <location>
        <begin position="583"/>
        <end position="861"/>
    </location>
</feature>
<feature type="compositionally biased region" description="Basic and acidic residues" evidence="1">
    <location>
        <begin position="382"/>
        <end position="392"/>
    </location>
</feature>
<feature type="compositionally biased region" description="Pro residues" evidence="1">
    <location>
        <begin position="1171"/>
        <end position="1180"/>
    </location>
</feature>
<name>A0AA48QV87_9TREE</name>
<feature type="compositionally biased region" description="Pro residues" evidence="1">
    <location>
        <begin position="1056"/>
        <end position="1072"/>
    </location>
</feature>
<feature type="region of interest" description="Disordered" evidence="1">
    <location>
        <begin position="224"/>
        <end position="338"/>
    </location>
</feature>
<accession>A0AA48QV87</accession>
<feature type="compositionally biased region" description="Low complexity" evidence="1">
    <location>
        <begin position="393"/>
        <end position="407"/>
    </location>
</feature>
<dbReference type="EMBL" id="AP028214">
    <property type="protein sequence ID" value="BEI91125.1"/>
    <property type="molecule type" value="Genomic_DNA"/>
</dbReference>
<feature type="compositionally biased region" description="Polar residues" evidence="1">
    <location>
        <begin position="1093"/>
        <end position="1108"/>
    </location>
</feature>
<feature type="region of interest" description="Disordered" evidence="1">
    <location>
        <begin position="542"/>
        <end position="571"/>
    </location>
</feature>
<evidence type="ECO:0000313" key="3">
    <source>
        <dbReference type="Proteomes" id="UP001233271"/>
    </source>
</evidence>
<feature type="compositionally biased region" description="Low complexity" evidence="1">
    <location>
        <begin position="945"/>
        <end position="959"/>
    </location>
</feature>
<feature type="region of interest" description="Disordered" evidence="1">
    <location>
        <begin position="922"/>
        <end position="980"/>
    </location>
</feature>
<sequence>MAAASGSNAPIINDALVAWPPPPSRSRFASSASPPQTARNSRFSLASPPTNSFPIFSSIPLPGYEEEEDPKGKGRALSIDVELDYDRQPQTFDYGASRRPLTPAQLGRIAQSFGIIAPNSLSAADVAPSRTARSRSPNPGPSLLSVPTQNLVVVMPPPSLLPPDDSLSPVEQRERQRRFQRGRLLPLQPTLGAMLAAIAREFGLPSTLGVYVYLGPNCGRGRERLLGSRSSETSDDEDSGPLVTTATWPRLFAHASRPPSPGTTHSATPRKLKRSFGMSTPTPMTASPLTAVGGSIARGPSPSSETRQGTIVDEPSPFRSSQGSSSASSFSPRTPGSTLSTVSAMPVFGTIEFDIDPNEARWLGAWLKAGGPIRRRAASDTVADHPTIERRLSSTASQSSSHGPGSSLRIRNLQLVERLKDERPKFLRDMEERERALERAREAEREAKELAMLAARRASEMEALRRQAEEARAAEEARLRAEMEAEGEAEEERRRAEMEAQAAAEEERRRAEAEAQAAAEEERQRLVEEEVQRRLAQELAVEAERRRAVEEKAAEEERERRAADLAAEEERRRLAVEHAVEVERKRAAEEATTAAAAAAAAAALAAAAVAAEQRRREQAEAAAAGAEEQRRRAEADAATALAEEQRRRAEAEAAAAAAEEQRRREEAKAAAAAEEERLRKLEEEHVREEEEQRQRAEEERLRKLEEARLREEEEARLREEEEARLREEEEARLREEEEARLREEEEARLREEEEARLREEEEARLREEEEARLREEEEARLREEEEARLREEEEARLREQKEERPRELEHSTPSASPEPMYAQLDDDDDESHYSHSTSQNHANVISPLTAMRSLPTDDPMDDLAALHADRAPREGPLTELDIGTARALNGPLPLDKLPESSSEDSLREVAALLNVVDANPEVLSDPTLASPKPPATEILASPEQSTSSLPPTKSLLASPFVEDKESRLASPVNFPARGSSRALADFPVSPVDSSMGVSPSPSTPVINSPALVHLRGAATNIDQRGSGQVMEDQLNNLERMMRDLSPRDIQYNQQWPSPPTTSPPPAVPPKSPPTWVNDLPPRGSSRLPYLQEDGSNAGPSSRSVSEPTKSPPPIPNREPPARPGHAQRPSAALSAGGSPVVIATTLDPLSRFPGGGLPEAPSIPSSSAAAPPRPARPPTPDLTGIDIGPHHLPQSMTIRVEKGSSPREAPSRPQRPSSISLRGIKRQVSKSVLRPQKTGSGTHDPVGLFPRQAGDHPPPSSFASMRNDGFHGREASSASTDSEEGSLRSRLFSFAGRRKRESAEERTISHISGPISASHKHITPAELIAQAPPSVLTAAMPTLAATPSATSLNERPDSLNSPSSPHHVRRKPVPSIEGKESRNSAHGSDLEQVPSLPSLPATHTTLS</sequence>
<feature type="region of interest" description="Disordered" evidence="1">
    <location>
        <begin position="1339"/>
        <end position="1407"/>
    </location>
</feature>
<protein>
    <submittedName>
        <fullName evidence="2">Uncharacterized protein</fullName>
    </submittedName>
</protein>
<feature type="region of interest" description="Disordered" evidence="1">
    <location>
        <begin position="126"/>
        <end position="145"/>
    </location>
</feature>
<feature type="compositionally biased region" description="Basic and acidic residues" evidence="1">
    <location>
        <begin position="659"/>
        <end position="810"/>
    </location>
</feature>
<feature type="compositionally biased region" description="Low complexity" evidence="1">
    <location>
        <begin position="1339"/>
        <end position="1352"/>
    </location>
</feature>
<feature type="region of interest" description="Disordered" evidence="1">
    <location>
        <begin position="23"/>
        <end position="77"/>
    </location>
</feature>
<feature type="compositionally biased region" description="Polar residues" evidence="1">
    <location>
        <begin position="277"/>
        <end position="288"/>
    </location>
</feature>
<feature type="compositionally biased region" description="Low complexity" evidence="1">
    <location>
        <begin position="25"/>
        <end position="35"/>
    </location>
</feature>
<keyword evidence="3" id="KW-1185">Reference proteome</keyword>